<proteinExistence type="predicted"/>
<dbReference type="RefSeq" id="WP_128214666.1">
    <property type="nucleotide sequence ID" value="NZ_CP025746.1"/>
</dbReference>
<keyword evidence="3" id="KW-1185">Reference proteome</keyword>
<dbReference type="OrthoDB" id="2087663at2"/>
<dbReference type="Proteomes" id="UP000286268">
    <property type="component" value="Chromosome"/>
</dbReference>
<dbReference type="InterPro" id="IPR041256">
    <property type="entry name" value="CdiI_4"/>
</dbReference>
<reference evidence="2 3" key="1">
    <citation type="submission" date="2018-01" db="EMBL/GenBank/DDBJ databases">
        <title>Genome Sequencing and Assembly of Anaerobacter polyendosporus strain CT4.</title>
        <authorList>
            <person name="Tachaapaikoon C."/>
            <person name="Sutheeworapong S."/>
            <person name="Jenjaroenpun P."/>
            <person name="Wongsurawat T."/>
            <person name="Nookeaw I."/>
            <person name="Cheawchanlertfa P."/>
            <person name="Kosugi A."/>
            <person name="Cheevadhanarak S."/>
            <person name="Ratanakhanokchai K."/>
        </authorList>
    </citation>
    <scope>NUCLEOTIDE SEQUENCE [LARGE SCALE GENOMIC DNA]</scope>
    <source>
        <strain evidence="2 3">CT4</strain>
    </source>
</reference>
<evidence type="ECO:0000313" key="2">
    <source>
        <dbReference type="EMBL" id="QAA33946.1"/>
    </source>
</evidence>
<evidence type="ECO:0000259" key="1">
    <source>
        <dbReference type="Pfam" id="PF18624"/>
    </source>
</evidence>
<protein>
    <recommendedName>
        <fullName evidence="1">CDI immunity protein domain-containing protein</fullName>
    </recommendedName>
</protein>
<dbReference type="KEGG" id="cmah:C1I91_21225"/>
<dbReference type="AlphaFoldDB" id="A0A3R5QWJ8"/>
<organism evidence="2 3">
    <name type="scientific">Clostridium manihotivorum</name>
    <dbReference type="NCBI Taxonomy" id="2320868"/>
    <lineage>
        <taxon>Bacteria</taxon>
        <taxon>Bacillati</taxon>
        <taxon>Bacillota</taxon>
        <taxon>Clostridia</taxon>
        <taxon>Eubacteriales</taxon>
        <taxon>Clostridiaceae</taxon>
        <taxon>Clostridium</taxon>
    </lineage>
</organism>
<name>A0A3R5QWJ8_9CLOT</name>
<sequence length="117" mass="13740">MDRRLTEKDLLKQEHFPAIAFFNAIKNSEFVDTIDQISKEIGRGFDEVDCSFSNDLEPDEEPFEGVEFALGSQEVILDYKTYFYYLELASLKYVNEFPNDKQVIEKHLSLIIEKYNL</sequence>
<gene>
    <name evidence="2" type="ORF">C1I91_21225</name>
</gene>
<dbReference type="Pfam" id="PF18624">
    <property type="entry name" value="CdiI_4"/>
    <property type="match status" value="1"/>
</dbReference>
<accession>A0A3R5QWJ8</accession>
<feature type="domain" description="CDI immunity protein" evidence="1">
    <location>
        <begin position="20"/>
        <end position="108"/>
    </location>
</feature>
<dbReference type="CDD" id="cd20688">
    <property type="entry name" value="CdiI_Ecoli_Nm-like"/>
    <property type="match status" value="1"/>
</dbReference>
<dbReference type="EMBL" id="CP025746">
    <property type="protein sequence ID" value="QAA33946.1"/>
    <property type="molecule type" value="Genomic_DNA"/>
</dbReference>
<evidence type="ECO:0000313" key="3">
    <source>
        <dbReference type="Proteomes" id="UP000286268"/>
    </source>
</evidence>